<gene>
    <name evidence="2" type="ORF">KIL84_013639</name>
</gene>
<evidence type="ECO:0000313" key="3">
    <source>
        <dbReference type="Proteomes" id="UP000827986"/>
    </source>
</evidence>
<accession>A0A9D4ASL9</accession>
<dbReference type="Proteomes" id="UP000827986">
    <property type="component" value="Unassembled WGS sequence"/>
</dbReference>
<keyword evidence="3" id="KW-1185">Reference proteome</keyword>
<feature type="compositionally biased region" description="Acidic residues" evidence="1">
    <location>
        <begin position="1"/>
        <end position="12"/>
    </location>
</feature>
<protein>
    <submittedName>
        <fullName evidence="2">Uncharacterized protein</fullName>
    </submittedName>
</protein>
<reference evidence="2" key="1">
    <citation type="submission" date="2021-09" db="EMBL/GenBank/DDBJ databases">
        <title>The genome of Mauremys mutica provides insights into the evolution of semi-aquatic lifestyle.</title>
        <authorList>
            <person name="Gong S."/>
            <person name="Gao Y."/>
        </authorList>
    </citation>
    <scope>NUCLEOTIDE SEQUENCE</scope>
    <source>
        <strain evidence="2">MM-2020</strain>
        <tissue evidence="2">Muscle</tissue>
    </source>
</reference>
<proteinExistence type="predicted"/>
<sequence length="127" mass="14512">MSAMNSEEEDREDWTGDFNHAASQDPFEAQQESSESCQVSAMSPQMKRKGAQVVLLTEGLSSRAVLMLELKNSLESLTEKLRSLLDFENHFSEVLVAQAELIQMIELCQALRNRLQRNHQIKIIFKE</sequence>
<organism evidence="2 3">
    <name type="scientific">Mauremys mutica</name>
    <name type="common">yellowpond turtle</name>
    <dbReference type="NCBI Taxonomy" id="74926"/>
    <lineage>
        <taxon>Eukaryota</taxon>
        <taxon>Metazoa</taxon>
        <taxon>Chordata</taxon>
        <taxon>Craniata</taxon>
        <taxon>Vertebrata</taxon>
        <taxon>Euteleostomi</taxon>
        <taxon>Archelosauria</taxon>
        <taxon>Testudinata</taxon>
        <taxon>Testudines</taxon>
        <taxon>Cryptodira</taxon>
        <taxon>Durocryptodira</taxon>
        <taxon>Testudinoidea</taxon>
        <taxon>Geoemydidae</taxon>
        <taxon>Geoemydinae</taxon>
        <taxon>Mauremys</taxon>
    </lineage>
</organism>
<dbReference type="EMBL" id="JAHDVG010000485">
    <property type="protein sequence ID" value="KAH1169049.1"/>
    <property type="molecule type" value="Genomic_DNA"/>
</dbReference>
<dbReference type="AlphaFoldDB" id="A0A9D4ASL9"/>
<comment type="caution">
    <text evidence="2">The sequence shown here is derived from an EMBL/GenBank/DDBJ whole genome shotgun (WGS) entry which is preliminary data.</text>
</comment>
<name>A0A9D4ASL9_9SAUR</name>
<evidence type="ECO:0000256" key="1">
    <source>
        <dbReference type="SAM" id="MobiDB-lite"/>
    </source>
</evidence>
<feature type="compositionally biased region" description="Polar residues" evidence="1">
    <location>
        <begin position="30"/>
        <end position="43"/>
    </location>
</feature>
<feature type="region of interest" description="Disordered" evidence="1">
    <location>
        <begin position="1"/>
        <end position="43"/>
    </location>
</feature>
<evidence type="ECO:0000313" key="2">
    <source>
        <dbReference type="EMBL" id="KAH1169049.1"/>
    </source>
</evidence>